<comment type="caution">
    <text evidence="8">The sequence shown here is derived from an EMBL/GenBank/DDBJ whole genome shotgun (WGS) entry which is preliminary data.</text>
</comment>
<evidence type="ECO:0000256" key="1">
    <source>
        <dbReference type="ARBA" id="ARBA00004651"/>
    </source>
</evidence>
<name>A0A0L6JGS7_9FIRM</name>
<dbReference type="AlphaFoldDB" id="A0A0L6JGS7"/>
<evidence type="ECO:0000256" key="6">
    <source>
        <dbReference type="SAM" id="Phobius"/>
    </source>
</evidence>
<dbReference type="PANTHER" id="PTHR35007">
    <property type="entry name" value="INTEGRAL MEMBRANE PROTEIN-RELATED"/>
    <property type="match status" value="1"/>
</dbReference>
<keyword evidence="2" id="KW-1003">Cell membrane</keyword>
<accession>A0A0L6JGS7</accession>
<evidence type="ECO:0000256" key="3">
    <source>
        <dbReference type="ARBA" id="ARBA00022692"/>
    </source>
</evidence>
<reference evidence="9" key="1">
    <citation type="submission" date="2015-07" db="EMBL/GenBank/DDBJ databases">
        <title>Near-Complete Genome Sequence of the Cellulolytic Bacterium Bacteroides (Pseudobacteroides) cellulosolvens ATCC 35603.</title>
        <authorList>
            <person name="Dassa B."/>
            <person name="Utturkar S.M."/>
            <person name="Klingeman D.M."/>
            <person name="Hurt R.A."/>
            <person name="Keller M."/>
            <person name="Xu J."/>
            <person name="Reddy Y.H.K."/>
            <person name="Borovok I."/>
            <person name="Grinberg I.R."/>
            <person name="Lamed R."/>
            <person name="Zhivin O."/>
            <person name="Bayer E.A."/>
            <person name="Brown S.D."/>
        </authorList>
    </citation>
    <scope>NUCLEOTIDE SEQUENCE [LARGE SCALE GENOMIC DNA]</scope>
    <source>
        <strain evidence="9">DSM 2933</strain>
    </source>
</reference>
<dbReference type="RefSeq" id="WP_036946215.1">
    <property type="nucleotide sequence ID" value="NZ_KN050763.1"/>
</dbReference>
<gene>
    <name evidence="8" type="ORF">Bccel_0323</name>
</gene>
<dbReference type="Pfam" id="PF00482">
    <property type="entry name" value="T2SSF"/>
    <property type="match status" value="1"/>
</dbReference>
<dbReference type="eggNOG" id="COG4965">
    <property type="taxonomic scope" value="Bacteria"/>
</dbReference>
<feature type="domain" description="Type II secretion system protein GspF" evidence="7">
    <location>
        <begin position="95"/>
        <end position="224"/>
    </location>
</feature>
<dbReference type="Proteomes" id="UP000036923">
    <property type="component" value="Unassembled WGS sequence"/>
</dbReference>
<feature type="transmembrane region" description="Helical" evidence="6">
    <location>
        <begin position="239"/>
        <end position="259"/>
    </location>
</feature>
<evidence type="ECO:0000256" key="4">
    <source>
        <dbReference type="ARBA" id="ARBA00022989"/>
    </source>
</evidence>
<keyword evidence="9" id="KW-1185">Reference proteome</keyword>
<evidence type="ECO:0000313" key="8">
    <source>
        <dbReference type="EMBL" id="KNY25066.1"/>
    </source>
</evidence>
<organism evidence="8 9">
    <name type="scientific">Pseudobacteroides cellulosolvens ATCC 35603 = DSM 2933</name>
    <dbReference type="NCBI Taxonomy" id="398512"/>
    <lineage>
        <taxon>Bacteria</taxon>
        <taxon>Bacillati</taxon>
        <taxon>Bacillota</taxon>
        <taxon>Clostridia</taxon>
        <taxon>Eubacteriales</taxon>
        <taxon>Oscillospiraceae</taxon>
        <taxon>Pseudobacteroides</taxon>
    </lineage>
</organism>
<keyword evidence="3 6" id="KW-0812">Transmembrane</keyword>
<keyword evidence="5 6" id="KW-0472">Membrane</keyword>
<evidence type="ECO:0000256" key="2">
    <source>
        <dbReference type="ARBA" id="ARBA00022475"/>
    </source>
</evidence>
<dbReference type="STRING" id="398512.Bccel_0323"/>
<feature type="transmembrane region" description="Helical" evidence="6">
    <location>
        <begin position="35"/>
        <end position="68"/>
    </location>
</feature>
<comment type="subcellular location">
    <subcellularLocation>
        <location evidence="1">Cell membrane</location>
        <topology evidence="1">Multi-pass membrane protein</topology>
    </subcellularLocation>
</comment>
<proteinExistence type="predicted"/>
<keyword evidence="4 6" id="KW-1133">Transmembrane helix</keyword>
<dbReference type="GO" id="GO:0005886">
    <property type="term" value="C:plasma membrane"/>
    <property type="evidence" value="ECO:0007669"/>
    <property type="project" value="UniProtKB-SubCell"/>
</dbReference>
<evidence type="ECO:0000313" key="9">
    <source>
        <dbReference type="Proteomes" id="UP000036923"/>
    </source>
</evidence>
<protein>
    <submittedName>
        <fullName evidence="8">Type II secretion system F domain-containing protein</fullName>
    </submittedName>
</protein>
<sequence>MNTEDLNIKYEKDSPIPSYGAIDYSVYNMSRKEKLIYVLLAAIFLFGLGFIFYQNVIVSLLITPFALLYPKIRTREIIEKRQNELNLQFKDLLYSISSSLGSGKALETAFKESLKELSIIYPNEETLIIKEIQYMQRKLDMNEQIENVLADFADRSKLEDVRSFATILQTCNKRGGNVIEIIRNTSNVINDKIEVKQEITTILAQKKFEQKVLSIMPIALILFLSATQKEYMEPVFTTVLGRVVMTIAIIFIISGYMIMKKIMDIKI</sequence>
<dbReference type="PANTHER" id="PTHR35007:SF1">
    <property type="entry name" value="PILUS ASSEMBLY PROTEIN"/>
    <property type="match status" value="1"/>
</dbReference>
<evidence type="ECO:0000256" key="5">
    <source>
        <dbReference type="ARBA" id="ARBA00023136"/>
    </source>
</evidence>
<dbReference type="EMBL" id="LGTC01000001">
    <property type="protein sequence ID" value="KNY25066.1"/>
    <property type="molecule type" value="Genomic_DNA"/>
</dbReference>
<dbReference type="InterPro" id="IPR018076">
    <property type="entry name" value="T2SS_GspF_dom"/>
</dbReference>
<evidence type="ECO:0000259" key="7">
    <source>
        <dbReference type="Pfam" id="PF00482"/>
    </source>
</evidence>
<dbReference type="OrthoDB" id="9796142at2"/>
<dbReference type="PATRIC" id="fig|398512.5.peg.341"/>